<name>A0A444Y9X7_ARAHY</name>
<reference evidence="1 2" key="1">
    <citation type="submission" date="2019-01" db="EMBL/GenBank/DDBJ databases">
        <title>Sequencing of cultivated peanut Arachis hypogaea provides insights into genome evolution and oil improvement.</title>
        <authorList>
            <person name="Chen X."/>
        </authorList>
    </citation>
    <scope>NUCLEOTIDE SEQUENCE [LARGE SCALE GENOMIC DNA]</scope>
    <source>
        <strain evidence="2">cv. Fuhuasheng</strain>
        <tissue evidence="1">Leaves</tissue>
    </source>
</reference>
<protein>
    <submittedName>
        <fullName evidence="1">Uncharacterized protein</fullName>
    </submittedName>
</protein>
<dbReference type="PANTHER" id="PTHR33144:SF25">
    <property type="entry name" value="DUF4216 DOMAIN-CONTAINING PROTEIN"/>
    <property type="match status" value="1"/>
</dbReference>
<dbReference type="EMBL" id="SDMP01000017">
    <property type="protein sequence ID" value="RYQ98762.1"/>
    <property type="molecule type" value="Genomic_DNA"/>
</dbReference>
<proteinExistence type="predicted"/>
<dbReference type="Pfam" id="PF03004">
    <property type="entry name" value="Transposase_24"/>
    <property type="match status" value="1"/>
</dbReference>
<organism evidence="1 2">
    <name type="scientific">Arachis hypogaea</name>
    <name type="common">Peanut</name>
    <dbReference type="NCBI Taxonomy" id="3818"/>
    <lineage>
        <taxon>Eukaryota</taxon>
        <taxon>Viridiplantae</taxon>
        <taxon>Streptophyta</taxon>
        <taxon>Embryophyta</taxon>
        <taxon>Tracheophyta</taxon>
        <taxon>Spermatophyta</taxon>
        <taxon>Magnoliopsida</taxon>
        <taxon>eudicotyledons</taxon>
        <taxon>Gunneridae</taxon>
        <taxon>Pentapetalae</taxon>
        <taxon>rosids</taxon>
        <taxon>fabids</taxon>
        <taxon>Fabales</taxon>
        <taxon>Fabaceae</taxon>
        <taxon>Papilionoideae</taxon>
        <taxon>50 kb inversion clade</taxon>
        <taxon>dalbergioids sensu lato</taxon>
        <taxon>Dalbergieae</taxon>
        <taxon>Pterocarpus clade</taxon>
        <taxon>Arachis</taxon>
    </lineage>
</organism>
<evidence type="ECO:0000313" key="2">
    <source>
        <dbReference type="Proteomes" id="UP000289738"/>
    </source>
</evidence>
<accession>A0A444Y9X7</accession>
<keyword evidence="2" id="KW-1185">Reference proteome</keyword>
<dbReference type="PANTHER" id="PTHR33144">
    <property type="entry name" value="OS10G0409366 PROTEIN-RELATED"/>
    <property type="match status" value="1"/>
</dbReference>
<dbReference type="Proteomes" id="UP000289738">
    <property type="component" value="Chromosome B07"/>
</dbReference>
<sequence>MFHFDEDSIGGNKSTILKNTGRSWKETRNRLYHECYKSTKTLEQNIEEHPSRIDKEHWRWFLEYRNKLETQEKYTKNAMNQSKQLYNHISGSKSLARRRKEEKKIMEIKQHDESSEILSEIIRLPKLSKKSTQVECVAWVSDQLQVNSFV</sequence>
<comment type="caution">
    <text evidence="1">The sequence shown here is derived from an EMBL/GenBank/DDBJ whole genome shotgun (WGS) entry which is preliminary data.</text>
</comment>
<gene>
    <name evidence="1" type="ORF">Ahy_B07g086537</name>
</gene>
<dbReference type="AlphaFoldDB" id="A0A444Y9X7"/>
<dbReference type="InterPro" id="IPR004252">
    <property type="entry name" value="Probable_transposase_24"/>
</dbReference>
<evidence type="ECO:0000313" key="1">
    <source>
        <dbReference type="EMBL" id="RYQ98762.1"/>
    </source>
</evidence>